<name>A0A8H7ZSN5_9FUNG</name>
<keyword evidence="3" id="KW-1185">Reference proteome</keyword>
<keyword evidence="1" id="KW-1133">Transmembrane helix</keyword>
<reference evidence="2 3" key="1">
    <citation type="journal article" name="Sci. Rep.">
        <title>Genome-scale phylogenetic analyses confirm Olpidium as the closest living zoosporic fungus to the non-flagellated, terrestrial fungi.</title>
        <authorList>
            <person name="Chang Y."/>
            <person name="Rochon D."/>
            <person name="Sekimoto S."/>
            <person name="Wang Y."/>
            <person name="Chovatia M."/>
            <person name="Sandor L."/>
            <person name="Salamov A."/>
            <person name="Grigoriev I.V."/>
            <person name="Stajich J.E."/>
            <person name="Spatafora J.W."/>
        </authorList>
    </citation>
    <scope>NUCLEOTIDE SEQUENCE [LARGE SCALE GENOMIC DNA]</scope>
    <source>
        <strain evidence="2">S191</strain>
    </source>
</reference>
<evidence type="ECO:0000256" key="1">
    <source>
        <dbReference type="SAM" id="Phobius"/>
    </source>
</evidence>
<keyword evidence="1" id="KW-0472">Membrane</keyword>
<feature type="transmembrane region" description="Helical" evidence="1">
    <location>
        <begin position="88"/>
        <end position="108"/>
    </location>
</feature>
<dbReference type="EMBL" id="JAEFCI010008328">
    <property type="protein sequence ID" value="KAG5458539.1"/>
    <property type="molecule type" value="Genomic_DNA"/>
</dbReference>
<protein>
    <submittedName>
        <fullName evidence="2">Uncharacterized protein</fullName>
    </submittedName>
</protein>
<evidence type="ECO:0000313" key="3">
    <source>
        <dbReference type="Proteomes" id="UP000673691"/>
    </source>
</evidence>
<dbReference type="AlphaFoldDB" id="A0A8H7ZSN5"/>
<organism evidence="2 3">
    <name type="scientific">Olpidium bornovanus</name>
    <dbReference type="NCBI Taxonomy" id="278681"/>
    <lineage>
        <taxon>Eukaryota</taxon>
        <taxon>Fungi</taxon>
        <taxon>Fungi incertae sedis</taxon>
        <taxon>Olpidiomycota</taxon>
        <taxon>Olpidiomycotina</taxon>
        <taxon>Olpidiomycetes</taxon>
        <taxon>Olpidiales</taxon>
        <taxon>Olpidiaceae</taxon>
        <taxon>Olpidium</taxon>
    </lineage>
</organism>
<sequence>MQRRRRRRRRRSNMSVELRRDPDRTPFRFQMSATVFLTRMRAINHALISPKPKISRRTRNRLLLFVFLGFLLVIGSNPAQLFGQGNVLQLMAMICVALFLAVLLVTAFTRTNS</sequence>
<comment type="caution">
    <text evidence="2">The sequence shown here is derived from an EMBL/GenBank/DDBJ whole genome shotgun (WGS) entry which is preliminary data.</text>
</comment>
<evidence type="ECO:0000313" key="2">
    <source>
        <dbReference type="EMBL" id="KAG5458539.1"/>
    </source>
</evidence>
<gene>
    <name evidence="2" type="ORF">BJ554DRAFT_1215</name>
</gene>
<dbReference type="Proteomes" id="UP000673691">
    <property type="component" value="Unassembled WGS sequence"/>
</dbReference>
<proteinExistence type="predicted"/>
<keyword evidence="1" id="KW-0812">Transmembrane</keyword>
<accession>A0A8H7ZSN5</accession>